<feature type="chain" id="PRO_5046113190" description="UrcA family protein" evidence="1">
    <location>
        <begin position="20"/>
        <end position="118"/>
    </location>
</feature>
<keyword evidence="3" id="KW-1185">Reference proteome</keyword>
<accession>A0ABR6NKZ5</accession>
<evidence type="ECO:0000313" key="2">
    <source>
        <dbReference type="EMBL" id="MBB5987941.1"/>
    </source>
</evidence>
<protein>
    <recommendedName>
        <fullName evidence="4">UrcA family protein</fullName>
    </recommendedName>
</protein>
<dbReference type="Proteomes" id="UP001138540">
    <property type="component" value="Unassembled WGS sequence"/>
</dbReference>
<evidence type="ECO:0008006" key="4">
    <source>
        <dbReference type="Google" id="ProtNLM"/>
    </source>
</evidence>
<evidence type="ECO:0000256" key="1">
    <source>
        <dbReference type="SAM" id="SignalP"/>
    </source>
</evidence>
<name>A0ABR6NKZ5_9SPHN</name>
<keyword evidence="1" id="KW-0732">Signal</keyword>
<feature type="signal peptide" evidence="1">
    <location>
        <begin position="1"/>
        <end position="19"/>
    </location>
</feature>
<evidence type="ECO:0000313" key="3">
    <source>
        <dbReference type="Proteomes" id="UP001138540"/>
    </source>
</evidence>
<proteinExistence type="predicted"/>
<sequence>MSRALVFLVGLALPWAATAQPAATAEPQTGEDILVLGRRLNSITVAVTRDAKGRDHCVLSDTTGFPNVDAAVCKVTRTCVRKGATNQAALADCVAAERPKLLKRYQAAVRKQKRKGVA</sequence>
<dbReference type="EMBL" id="JACHKA010000001">
    <property type="protein sequence ID" value="MBB5987941.1"/>
    <property type="molecule type" value="Genomic_DNA"/>
</dbReference>
<reference evidence="2 3" key="1">
    <citation type="submission" date="2020-08" db="EMBL/GenBank/DDBJ databases">
        <title>Exploring microbial biodiversity for novel pathways involved in the catabolism of aromatic compounds derived from lignin.</title>
        <authorList>
            <person name="Elkins J."/>
        </authorList>
    </citation>
    <scope>NUCLEOTIDE SEQUENCE [LARGE SCALE GENOMIC DNA]</scope>
    <source>
        <strain evidence="2 3">B1D3A</strain>
    </source>
</reference>
<organism evidence="2 3">
    <name type="scientific">Sphingobium lignivorans</name>
    <dbReference type="NCBI Taxonomy" id="2735886"/>
    <lineage>
        <taxon>Bacteria</taxon>
        <taxon>Pseudomonadati</taxon>
        <taxon>Pseudomonadota</taxon>
        <taxon>Alphaproteobacteria</taxon>
        <taxon>Sphingomonadales</taxon>
        <taxon>Sphingomonadaceae</taxon>
        <taxon>Sphingobium</taxon>
    </lineage>
</organism>
<dbReference type="RefSeq" id="WP_184156652.1">
    <property type="nucleotide sequence ID" value="NZ_JACHKA010000001.1"/>
</dbReference>
<comment type="caution">
    <text evidence="2">The sequence shown here is derived from an EMBL/GenBank/DDBJ whole genome shotgun (WGS) entry which is preliminary data.</text>
</comment>
<gene>
    <name evidence="2" type="ORF">HNP60_003915</name>
</gene>